<gene>
    <name evidence="5" type="ORF">L0664_18240</name>
</gene>
<dbReference type="Pfam" id="PF05853">
    <property type="entry name" value="BKACE"/>
    <property type="match status" value="1"/>
</dbReference>
<evidence type="ECO:0000256" key="3">
    <source>
        <dbReference type="ARBA" id="ARBA00022723"/>
    </source>
</evidence>
<proteinExistence type="predicted"/>
<evidence type="ECO:0000313" key="5">
    <source>
        <dbReference type="EMBL" id="MCF2873009.1"/>
    </source>
</evidence>
<dbReference type="Proteomes" id="UP001200557">
    <property type="component" value="Unassembled WGS sequence"/>
</dbReference>
<reference evidence="5 6" key="1">
    <citation type="submission" date="2022-01" db="EMBL/GenBank/DDBJ databases">
        <title>Octadecabacter sp. nov., isolated from a marine alga.</title>
        <authorList>
            <person name="Jin M.S."/>
            <person name="Kim H.M."/>
            <person name="Han D.M."/>
            <person name="Jung J.J."/>
            <person name="Jeon C.O."/>
        </authorList>
    </citation>
    <scope>NUCLEOTIDE SEQUENCE [LARGE SCALE GENOMIC DNA]</scope>
    <source>
        <strain evidence="5 6">G9-8</strain>
    </source>
</reference>
<evidence type="ECO:0000256" key="1">
    <source>
        <dbReference type="ARBA" id="ARBA00001947"/>
    </source>
</evidence>
<name>A0ABS9D1Q7_9RHOB</name>
<keyword evidence="2" id="KW-0808">Transferase</keyword>
<organism evidence="5 6">
    <name type="scientific">Octadecabacter dasysiphoniae</name>
    <dbReference type="NCBI Taxonomy" id="2909341"/>
    <lineage>
        <taxon>Bacteria</taxon>
        <taxon>Pseudomonadati</taxon>
        <taxon>Pseudomonadota</taxon>
        <taxon>Alphaproteobacteria</taxon>
        <taxon>Rhodobacterales</taxon>
        <taxon>Roseobacteraceae</taxon>
        <taxon>Octadecabacter</taxon>
    </lineage>
</organism>
<comment type="cofactor">
    <cofactor evidence="1">
        <name>Zn(2+)</name>
        <dbReference type="ChEBI" id="CHEBI:29105"/>
    </cofactor>
</comment>
<evidence type="ECO:0000313" key="6">
    <source>
        <dbReference type="Proteomes" id="UP001200557"/>
    </source>
</evidence>
<dbReference type="PANTHER" id="PTHR37418:SF2">
    <property type="entry name" value="3-KETO-5-AMINOHEXANOATE CLEAVAGE ENZYME"/>
    <property type="match status" value="1"/>
</dbReference>
<keyword evidence="4" id="KW-0862">Zinc</keyword>
<keyword evidence="3" id="KW-0479">Metal-binding</keyword>
<comment type="caution">
    <text evidence="5">The sequence shown here is derived from an EMBL/GenBank/DDBJ whole genome shotgun (WGS) entry which is preliminary data.</text>
</comment>
<dbReference type="InterPro" id="IPR008567">
    <property type="entry name" value="BKACE"/>
</dbReference>
<dbReference type="InterPro" id="IPR013785">
    <property type="entry name" value="Aldolase_TIM"/>
</dbReference>
<keyword evidence="6" id="KW-1185">Reference proteome</keyword>
<accession>A0ABS9D1Q7</accession>
<sequence length="312" mass="34104">MAKQQRTIITCAVTGAIHTPTMSDALPYTYDDIAAQAIAAAEAGASILHLHARDNETGAPSVNTDDFSPFLGRIKQATDAVVNISTGGSLTLSIQDRIKPAATFSAEMCSMNMGSMNFSFHPLAKRYGDDDWKFDWEKDYVANSDGNIFRNTFRDIREAAETLAPHDIKFEHECYDVGHLYNLKFCMDAGLFKAPVFIQFVMGILGGIGADIDNLVFMKKTADKLFGEDYRWSILAAGASQIPMATTASQMGGHVRVGLEDSLFISRGELAESNAQQVAKVRRVVEELGCQVASPDEAREILDLKGGDRVNF</sequence>
<dbReference type="EMBL" id="JAKGAQ010000008">
    <property type="protein sequence ID" value="MCF2873009.1"/>
    <property type="molecule type" value="Genomic_DNA"/>
</dbReference>
<dbReference type="RefSeq" id="WP_235227339.1">
    <property type="nucleotide sequence ID" value="NZ_JAKGAQ010000008.1"/>
</dbReference>
<evidence type="ECO:0000256" key="4">
    <source>
        <dbReference type="ARBA" id="ARBA00022833"/>
    </source>
</evidence>
<dbReference type="Gene3D" id="3.20.20.70">
    <property type="entry name" value="Aldolase class I"/>
    <property type="match status" value="1"/>
</dbReference>
<dbReference type="PANTHER" id="PTHR37418">
    <property type="entry name" value="3-KETO-5-AMINOHEXANOATE CLEAVAGE ENZYME-RELATED"/>
    <property type="match status" value="1"/>
</dbReference>
<protein>
    <submittedName>
        <fullName evidence="5">3-keto-5-aminohexanoate cleavage protein</fullName>
    </submittedName>
</protein>
<evidence type="ECO:0000256" key="2">
    <source>
        <dbReference type="ARBA" id="ARBA00022679"/>
    </source>
</evidence>